<feature type="transmembrane region" description="Helical" evidence="11">
    <location>
        <begin position="192"/>
        <end position="210"/>
    </location>
</feature>
<keyword evidence="4" id="KW-0762">Sugar transport</keyword>
<evidence type="ECO:0000256" key="3">
    <source>
        <dbReference type="ARBA" id="ARBA00022448"/>
    </source>
</evidence>
<dbReference type="EMBL" id="NAJL01000067">
    <property type="protein sequence ID" value="TKA22724.1"/>
    <property type="molecule type" value="Genomic_DNA"/>
</dbReference>
<feature type="compositionally biased region" description="Polar residues" evidence="10">
    <location>
        <begin position="1"/>
        <end position="22"/>
    </location>
</feature>
<evidence type="ECO:0000313" key="12">
    <source>
        <dbReference type="EMBL" id="TKA22724.1"/>
    </source>
</evidence>
<dbReference type="PANTHER" id="PTHR10778:SF10">
    <property type="entry name" value="SOLUTE CARRIER FAMILY 35 MEMBER B1"/>
    <property type="match status" value="1"/>
</dbReference>
<feature type="transmembrane region" description="Helical" evidence="11">
    <location>
        <begin position="321"/>
        <end position="339"/>
    </location>
</feature>
<evidence type="ECO:0000256" key="10">
    <source>
        <dbReference type="SAM" id="MobiDB-lite"/>
    </source>
</evidence>
<keyword evidence="6" id="KW-0256">Endoplasmic reticulum</keyword>
<dbReference type="GO" id="GO:0005460">
    <property type="term" value="F:UDP-glucose transmembrane transporter activity"/>
    <property type="evidence" value="ECO:0007669"/>
    <property type="project" value="TreeGrafter"/>
</dbReference>
<accession>A0A4U0TLF3</accession>
<evidence type="ECO:0000313" key="13">
    <source>
        <dbReference type="Proteomes" id="UP000308549"/>
    </source>
</evidence>
<evidence type="ECO:0000256" key="2">
    <source>
        <dbReference type="ARBA" id="ARBA00010694"/>
    </source>
</evidence>
<dbReference type="GO" id="GO:0000139">
    <property type="term" value="C:Golgi membrane"/>
    <property type="evidence" value="ECO:0007669"/>
    <property type="project" value="TreeGrafter"/>
</dbReference>
<dbReference type="InterPro" id="IPR013657">
    <property type="entry name" value="SCL35B1-4/HUT1"/>
</dbReference>
<keyword evidence="13" id="KW-1185">Reference proteome</keyword>
<dbReference type="OrthoDB" id="1601at2759"/>
<dbReference type="Proteomes" id="UP000308549">
    <property type="component" value="Unassembled WGS sequence"/>
</dbReference>
<protein>
    <recommendedName>
        <fullName evidence="9">UDP-galactose transporter homolog 1</fullName>
    </recommendedName>
</protein>
<reference evidence="12 13" key="1">
    <citation type="submission" date="2017-03" db="EMBL/GenBank/DDBJ databases">
        <title>Genomes of endolithic fungi from Antarctica.</title>
        <authorList>
            <person name="Coleine C."/>
            <person name="Masonjones S."/>
            <person name="Stajich J.E."/>
        </authorList>
    </citation>
    <scope>NUCLEOTIDE SEQUENCE [LARGE SCALE GENOMIC DNA]</scope>
    <source>
        <strain evidence="12 13">CCFEE 6315</strain>
    </source>
</reference>
<keyword evidence="7 11" id="KW-1133">Transmembrane helix</keyword>
<dbReference type="PANTHER" id="PTHR10778">
    <property type="entry name" value="SOLUTE CARRIER FAMILY 35 MEMBER B"/>
    <property type="match status" value="1"/>
</dbReference>
<evidence type="ECO:0000256" key="6">
    <source>
        <dbReference type="ARBA" id="ARBA00022824"/>
    </source>
</evidence>
<evidence type="ECO:0000256" key="11">
    <source>
        <dbReference type="SAM" id="Phobius"/>
    </source>
</evidence>
<dbReference type="GO" id="GO:0005789">
    <property type="term" value="C:endoplasmic reticulum membrane"/>
    <property type="evidence" value="ECO:0007669"/>
    <property type="project" value="UniProtKB-SubCell"/>
</dbReference>
<gene>
    <name evidence="12" type="ORF">B0A50_08383</name>
</gene>
<dbReference type="SUPFAM" id="SSF103481">
    <property type="entry name" value="Multidrug resistance efflux transporter EmrE"/>
    <property type="match status" value="1"/>
</dbReference>
<evidence type="ECO:0000256" key="7">
    <source>
        <dbReference type="ARBA" id="ARBA00022989"/>
    </source>
</evidence>
<keyword evidence="5 11" id="KW-0812">Transmembrane</keyword>
<evidence type="ECO:0000256" key="4">
    <source>
        <dbReference type="ARBA" id="ARBA00022597"/>
    </source>
</evidence>
<sequence length="414" mass="44071">MASNGSIRHRNPATSTNSNAKLDSSLPDFANPGNTLAGQNDAALKSDAEAAPQTNTLRLIVCVGGIYLSFLTWGVLQERITTHPYPSPDPTGPPEIFHYPIALNTLQALFACILAYLYTLTLRTPQNPLPILPSPAILPPLTLVALTSALASPFGYASLAHVDYITFILAKSCKLLPVMFLHVTLYRKRYPLAKYGVVLLVTAGVAVFTLHSSAGSKKKSKGSEAGGGSSAYGLVLLSINLLLDGLTNTTQDAIHARFRPYGGAQMMCALNLLATGLMAGYLVLAPWVAGTGMGRFVGVEGGELDGAWGFVKRHPEVGWDVLGFAVLGGVGQVFIFTTLAHFGSLLLVTVTVTRKMLTMMLSVVWFGHALSGMQWVGVGLVFGGVGVESWLNGREKRGKARERKGMEAGKEKGK</sequence>
<evidence type="ECO:0000256" key="5">
    <source>
        <dbReference type="ARBA" id="ARBA00022692"/>
    </source>
</evidence>
<proteinExistence type="inferred from homology"/>
<feature type="transmembrane region" description="Helical" evidence="11">
    <location>
        <begin position="372"/>
        <end position="391"/>
    </location>
</feature>
<feature type="transmembrane region" description="Helical" evidence="11">
    <location>
        <begin position="164"/>
        <end position="185"/>
    </location>
</feature>
<name>A0A4U0TLF3_9PEZI</name>
<feature type="transmembrane region" description="Helical" evidence="11">
    <location>
        <begin position="268"/>
        <end position="289"/>
    </location>
</feature>
<dbReference type="InterPro" id="IPR037185">
    <property type="entry name" value="EmrE-like"/>
</dbReference>
<keyword evidence="8 11" id="KW-0472">Membrane</keyword>
<feature type="transmembrane region" description="Helical" evidence="11">
    <location>
        <begin position="230"/>
        <end position="247"/>
    </location>
</feature>
<evidence type="ECO:0000256" key="9">
    <source>
        <dbReference type="ARBA" id="ARBA00041103"/>
    </source>
</evidence>
<dbReference type="AlphaFoldDB" id="A0A4U0TLF3"/>
<comment type="caution">
    <text evidence="12">The sequence shown here is derived from an EMBL/GenBank/DDBJ whole genome shotgun (WGS) entry which is preliminary data.</text>
</comment>
<evidence type="ECO:0000256" key="1">
    <source>
        <dbReference type="ARBA" id="ARBA00004477"/>
    </source>
</evidence>
<dbReference type="Pfam" id="PF08449">
    <property type="entry name" value="UAA"/>
    <property type="match status" value="1"/>
</dbReference>
<feature type="transmembrane region" description="Helical" evidence="11">
    <location>
        <begin position="131"/>
        <end position="152"/>
    </location>
</feature>
<feature type="region of interest" description="Disordered" evidence="10">
    <location>
        <begin position="1"/>
        <end position="31"/>
    </location>
</feature>
<comment type="similarity">
    <text evidence="2">Belongs to the nucleotide-sugar transporter family. SLC35B subfamily.</text>
</comment>
<feature type="transmembrane region" description="Helical" evidence="11">
    <location>
        <begin position="96"/>
        <end position="119"/>
    </location>
</feature>
<keyword evidence="3" id="KW-0813">Transport</keyword>
<feature type="transmembrane region" description="Helical" evidence="11">
    <location>
        <begin position="57"/>
        <end position="76"/>
    </location>
</feature>
<evidence type="ECO:0000256" key="8">
    <source>
        <dbReference type="ARBA" id="ARBA00023136"/>
    </source>
</evidence>
<dbReference type="GO" id="GO:0005459">
    <property type="term" value="F:UDP-galactose transmembrane transporter activity"/>
    <property type="evidence" value="ECO:0007669"/>
    <property type="project" value="TreeGrafter"/>
</dbReference>
<comment type="subcellular location">
    <subcellularLocation>
        <location evidence="1">Endoplasmic reticulum membrane</location>
        <topology evidence="1">Multi-pass membrane protein</topology>
    </subcellularLocation>
</comment>
<organism evidence="12 13">
    <name type="scientific">Salinomyces thailandicus</name>
    <dbReference type="NCBI Taxonomy" id="706561"/>
    <lineage>
        <taxon>Eukaryota</taxon>
        <taxon>Fungi</taxon>
        <taxon>Dikarya</taxon>
        <taxon>Ascomycota</taxon>
        <taxon>Pezizomycotina</taxon>
        <taxon>Dothideomycetes</taxon>
        <taxon>Dothideomycetidae</taxon>
        <taxon>Mycosphaerellales</taxon>
        <taxon>Teratosphaeriaceae</taxon>
        <taxon>Salinomyces</taxon>
    </lineage>
</organism>